<gene>
    <name evidence="1" type="ORF">DY000_02040965</name>
</gene>
<comment type="caution">
    <text evidence="1">The sequence shown here is derived from an EMBL/GenBank/DDBJ whole genome shotgun (WGS) entry which is preliminary data.</text>
</comment>
<evidence type="ECO:0000313" key="1">
    <source>
        <dbReference type="EMBL" id="KAF3528078.1"/>
    </source>
</evidence>
<dbReference type="Gene3D" id="2.40.70.10">
    <property type="entry name" value="Acid Proteases"/>
    <property type="match status" value="1"/>
</dbReference>
<proteinExistence type="predicted"/>
<accession>A0ABQ7B759</accession>
<reference evidence="1 2" key="1">
    <citation type="journal article" date="2020" name="BMC Genomics">
        <title>Intraspecific diversification of the crop wild relative Brassica cretica Lam. using demographic model selection.</title>
        <authorList>
            <person name="Kioukis A."/>
            <person name="Michalopoulou V.A."/>
            <person name="Briers L."/>
            <person name="Pirintsos S."/>
            <person name="Studholme D.J."/>
            <person name="Pavlidis P."/>
            <person name="Sarris P.F."/>
        </authorList>
    </citation>
    <scope>NUCLEOTIDE SEQUENCE [LARGE SCALE GENOMIC DNA]</scope>
    <source>
        <strain evidence="2">cv. PFS-1207/04</strain>
    </source>
</reference>
<sequence>MLYEARDKMKNWITLKKKSDPEKFAIQCMVKGVEFPHALCDTGASVSILPRVIADHLGLKVESSMESFTFVDCFQRSSGGIVRVLEAQIGNALDPVDLHVLERFHWEEKDEFGVYRDDQGHARDVDGHVISVSKDDIRSLLERASMNEHIYICLPEHARSYTQNKLVPEIYTKDEINEMLYGVNGAQEKNEDDFQMKFNGLLPTE</sequence>
<evidence type="ECO:0008006" key="3">
    <source>
        <dbReference type="Google" id="ProtNLM"/>
    </source>
</evidence>
<organism evidence="1 2">
    <name type="scientific">Brassica cretica</name>
    <name type="common">Mustard</name>
    <dbReference type="NCBI Taxonomy" id="69181"/>
    <lineage>
        <taxon>Eukaryota</taxon>
        <taxon>Viridiplantae</taxon>
        <taxon>Streptophyta</taxon>
        <taxon>Embryophyta</taxon>
        <taxon>Tracheophyta</taxon>
        <taxon>Spermatophyta</taxon>
        <taxon>Magnoliopsida</taxon>
        <taxon>eudicotyledons</taxon>
        <taxon>Gunneridae</taxon>
        <taxon>Pentapetalae</taxon>
        <taxon>rosids</taxon>
        <taxon>malvids</taxon>
        <taxon>Brassicales</taxon>
        <taxon>Brassicaceae</taxon>
        <taxon>Brassiceae</taxon>
        <taxon>Brassica</taxon>
    </lineage>
</organism>
<dbReference type="InterPro" id="IPR021109">
    <property type="entry name" value="Peptidase_aspartic_dom_sf"/>
</dbReference>
<dbReference type="Pfam" id="PF13650">
    <property type="entry name" value="Asp_protease_2"/>
    <property type="match status" value="1"/>
</dbReference>
<keyword evidence="2" id="KW-1185">Reference proteome</keyword>
<evidence type="ECO:0000313" key="2">
    <source>
        <dbReference type="Proteomes" id="UP000266723"/>
    </source>
</evidence>
<dbReference type="EMBL" id="QGKV02001507">
    <property type="protein sequence ID" value="KAF3528078.1"/>
    <property type="molecule type" value="Genomic_DNA"/>
</dbReference>
<name>A0ABQ7B759_BRACR</name>
<dbReference type="Proteomes" id="UP000266723">
    <property type="component" value="Unassembled WGS sequence"/>
</dbReference>
<protein>
    <recommendedName>
        <fullName evidence="3">Aspartic peptidase DDI1-type domain-containing protein</fullName>
    </recommendedName>
</protein>